<feature type="transmembrane region" description="Helical" evidence="1">
    <location>
        <begin position="116"/>
        <end position="135"/>
    </location>
</feature>
<feature type="transmembrane region" description="Helical" evidence="1">
    <location>
        <begin position="142"/>
        <end position="163"/>
    </location>
</feature>
<dbReference type="EMBL" id="FZOW01000013">
    <property type="protein sequence ID" value="SNT30427.1"/>
    <property type="molecule type" value="Genomic_DNA"/>
</dbReference>
<keyword evidence="3" id="KW-1185">Reference proteome</keyword>
<feature type="transmembrane region" description="Helical" evidence="1">
    <location>
        <begin position="216"/>
        <end position="231"/>
    </location>
</feature>
<feature type="transmembrane region" description="Helical" evidence="1">
    <location>
        <begin position="43"/>
        <end position="60"/>
    </location>
</feature>
<keyword evidence="1" id="KW-0472">Membrane</keyword>
<feature type="transmembrane region" description="Helical" evidence="1">
    <location>
        <begin position="237"/>
        <end position="255"/>
    </location>
</feature>
<feature type="transmembrane region" description="Helical" evidence="1">
    <location>
        <begin position="412"/>
        <end position="430"/>
    </location>
</feature>
<evidence type="ECO:0008006" key="4">
    <source>
        <dbReference type="Google" id="ProtNLM"/>
    </source>
</evidence>
<proteinExistence type="predicted"/>
<sequence>MTGAFRPPPPVQTHVRVRRDVPDAVAPVRAHAYAFAGVGGRSAALLLVAATVVVAVPVDFVTIGSFWRYLGLLSLLVGSAVAVWAVHRSDTSIVQQALLFGFLVLSFNQLMNFNPVGYVTLLAPVLVGAGLAVVLRTPLTVLVVLSVVLAVTMGTEYILQQHIFGDLFGDPHYTAFSRDTFRARGLIGQAVPAGMVAVGVGAAALMMSSTAGSHRALVRWTVVVATAVSVLTSGTRSAILCAAAIAVLVVAARTVRTRRRAVVGQQIAWVGPLLLAVVVTLVALYWTVLSSQRVFDFGSLTGSASLDNRNYAAIVFDEWSDTCSGACVVFGSGARSLLDALGSGLGFHGFTTVDNLFLSLLWDFGIVMVFGIVVLTCIALRALLRSESVYVRAGAVMILAIVLSGFFYDALYIRPVLLLCGFGIGLLGLGKKEVTS</sequence>
<evidence type="ECO:0000313" key="2">
    <source>
        <dbReference type="EMBL" id="SNT30427.1"/>
    </source>
</evidence>
<dbReference type="STRING" id="398843.A3K89_05420"/>
<feature type="transmembrane region" description="Helical" evidence="1">
    <location>
        <begin position="66"/>
        <end position="86"/>
    </location>
</feature>
<feature type="transmembrane region" description="Helical" evidence="1">
    <location>
        <begin position="360"/>
        <end position="382"/>
    </location>
</feature>
<protein>
    <recommendedName>
        <fullName evidence="4">O-antigen ligase like membrane protein</fullName>
    </recommendedName>
</protein>
<dbReference type="AlphaFoldDB" id="A0A239LIC4"/>
<dbReference type="Proteomes" id="UP000198327">
    <property type="component" value="Unassembled WGS sequence"/>
</dbReference>
<name>A0A239LIC4_9NOCA</name>
<reference evidence="3" key="1">
    <citation type="submission" date="2017-06" db="EMBL/GenBank/DDBJ databases">
        <authorList>
            <person name="Varghese N."/>
            <person name="Submissions S."/>
        </authorList>
    </citation>
    <scope>NUCLEOTIDE SEQUENCE [LARGE SCALE GENOMIC DNA]</scope>
    <source>
        <strain evidence="3">JCM 23211</strain>
    </source>
</reference>
<feature type="transmembrane region" description="Helical" evidence="1">
    <location>
        <begin position="267"/>
        <end position="288"/>
    </location>
</feature>
<gene>
    <name evidence="2" type="ORF">SAMN05421642_11392</name>
</gene>
<feature type="transmembrane region" description="Helical" evidence="1">
    <location>
        <begin position="389"/>
        <end position="406"/>
    </location>
</feature>
<accession>A0A239LIC4</accession>
<evidence type="ECO:0000256" key="1">
    <source>
        <dbReference type="SAM" id="Phobius"/>
    </source>
</evidence>
<keyword evidence="1" id="KW-1133">Transmembrane helix</keyword>
<organism evidence="2 3">
    <name type="scientific">Rhodococcoides kyotonense</name>
    <dbReference type="NCBI Taxonomy" id="398843"/>
    <lineage>
        <taxon>Bacteria</taxon>
        <taxon>Bacillati</taxon>
        <taxon>Actinomycetota</taxon>
        <taxon>Actinomycetes</taxon>
        <taxon>Mycobacteriales</taxon>
        <taxon>Nocardiaceae</taxon>
        <taxon>Rhodococcoides</taxon>
    </lineage>
</organism>
<keyword evidence="1" id="KW-0812">Transmembrane</keyword>
<feature type="transmembrane region" description="Helical" evidence="1">
    <location>
        <begin position="183"/>
        <end position="204"/>
    </location>
</feature>
<evidence type="ECO:0000313" key="3">
    <source>
        <dbReference type="Proteomes" id="UP000198327"/>
    </source>
</evidence>